<dbReference type="GO" id="GO:0020037">
    <property type="term" value="F:heme binding"/>
    <property type="evidence" value="ECO:0007669"/>
    <property type="project" value="InterPro"/>
</dbReference>
<keyword evidence="5 9" id="KW-0479">Metal-binding</keyword>
<dbReference type="GO" id="GO:0004497">
    <property type="term" value="F:monooxygenase activity"/>
    <property type="evidence" value="ECO:0007669"/>
    <property type="project" value="UniProtKB-KW"/>
</dbReference>
<dbReference type="OrthoDB" id="1470350at2759"/>
<dbReference type="STRING" id="1314782.A0A165Q5V0"/>
<evidence type="ECO:0000256" key="8">
    <source>
        <dbReference type="ARBA" id="ARBA00023033"/>
    </source>
</evidence>
<keyword evidence="4 9" id="KW-0349">Heme</keyword>
<evidence type="ECO:0000256" key="9">
    <source>
        <dbReference type="RuleBase" id="RU000461"/>
    </source>
</evidence>
<dbReference type="Gene3D" id="1.10.630.10">
    <property type="entry name" value="Cytochrome P450"/>
    <property type="match status" value="2"/>
</dbReference>
<evidence type="ECO:0000256" key="10">
    <source>
        <dbReference type="SAM" id="Phobius"/>
    </source>
</evidence>
<dbReference type="GO" id="GO:0005506">
    <property type="term" value="F:iron ion binding"/>
    <property type="evidence" value="ECO:0007669"/>
    <property type="project" value="InterPro"/>
</dbReference>
<comment type="cofactor">
    <cofactor evidence="1">
        <name>heme</name>
        <dbReference type="ChEBI" id="CHEBI:30413"/>
    </cofactor>
</comment>
<evidence type="ECO:0000256" key="7">
    <source>
        <dbReference type="ARBA" id="ARBA00023004"/>
    </source>
</evidence>
<comment type="similarity">
    <text evidence="3 9">Belongs to the cytochrome P450 family.</text>
</comment>
<dbReference type="InterPro" id="IPR036396">
    <property type="entry name" value="Cyt_P450_sf"/>
</dbReference>
<evidence type="ECO:0000256" key="6">
    <source>
        <dbReference type="ARBA" id="ARBA00023002"/>
    </source>
</evidence>
<dbReference type="Pfam" id="PF00067">
    <property type="entry name" value="p450"/>
    <property type="match status" value="1"/>
</dbReference>
<keyword evidence="7 9" id="KW-0408">Iron</keyword>
<keyword evidence="10" id="KW-0472">Membrane</keyword>
<evidence type="ECO:0000313" key="11">
    <source>
        <dbReference type="EMBL" id="KZT21966.1"/>
    </source>
</evidence>
<evidence type="ECO:0008006" key="13">
    <source>
        <dbReference type="Google" id="ProtNLM"/>
    </source>
</evidence>
<comment type="pathway">
    <text evidence="2">Secondary metabolite biosynthesis.</text>
</comment>
<keyword evidence="6 9" id="KW-0560">Oxidoreductase</keyword>
<dbReference type="Proteomes" id="UP000076761">
    <property type="component" value="Unassembled WGS sequence"/>
</dbReference>
<dbReference type="PROSITE" id="PS00086">
    <property type="entry name" value="CYTOCHROME_P450"/>
    <property type="match status" value="1"/>
</dbReference>
<protein>
    <recommendedName>
        <fullName evidence="13">Cytochrome P450</fullName>
    </recommendedName>
</protein>
<evidence type="ECO:0000256" key="3">
    <source>
        <dbReference type="ARBA" id="ARBA00010617"/>
    </source>
</evidence>
<evidence type="ECO:0000313" key="12">
    <source>
        <dbReference type="Proteomes" id="UP000076761"/>
    </source>
</evidence>
<keyword evidence="8 9" id="KW-0503">Monooxygenase</keyword>
<gene>
    <name evidence="11" type="ORF">NEOLEDRAFT_1150396</name>
</gene>
<keyword evidence="10" id="KW-1133">Transmembrane helix</keyword>
<evidence type="ECO:0000256" key="5">
    <source>
        <dbReference type="ARBA" id="ARBA00022723"/>
    </source>
</evidence>
<keyword evidence="10" id="KW-0812">Transmembrane</keyword>
<dbReference type="EMBL" id="KV425601">
    <property type="protein sequence ID" value="KZT21966.1"/>
    <property type="molecule type" value="Genomic_DNA"/>
</dbReference>
<dbReference type="InParanoid" id="A0A165Q5V0"/>
<evidence type="ECO:0000256" key="1">
    <source>
        <dbReference type="ARBA" id="ARBA00001971"/>
    </source>
</evidence>
<dbReference type="GO" id="GO:0016705">
    <property type="term" value="F:oxidoreductase activity, acting on paired donors, with incorporation or reduction of molecular oxygen"/>
    <property type="evidence" value="ECO:0007669"/>
    <property type="project" value="InterPro"/>
</dbReference>
<sequence>MHSIVNISSSSFVWSLLLSFIAYVVFRRQAQKYNTKFFPILSGASFLWGHELNIFRTSLGLRFSQWFKEYGPVYRIRGALFVRVCSHAKARILKEIETTQHPDILVVSDRVAINHMLTTKVYTHVKAPPARHMVELIVGRGIIWAEGEQHKRFRGYCLIHTPHASIQRLHGIWKDPDAFVPERCIEPGGLPLKEKLQIGWSNLLSFNAGPRQCIGYRLALIELKSLLFTLISNFVFDDVGAKVLPWTSVSAVPLVEGREEKGPQVPLRATFAQ</sequence>
<dbReference type="SUPFAM" id="SSF48264">
    <property type="entry name" value="Cytochrome P450"/>
    <property type="match status" value="2"/>
</dbReference>
<keyword evidence="12" id="KW-1185">Reference proteome</keyword>
<dbReference type="InterPro" id="IPR001128">
    <property type="entry name" value="Cyt_P450"/>
</dbReference>
<accession>A0A165Q5V0</accession>
<proteinExistence type="inferred from homology"/>
<dbReference type="AlphaFoldDB" id="A0A165Q5V0"/>
<feature type="transmembrane region" description="Helical" evidence="10">
    <location>
        <begin position="6"/>
        <end position="26"/>
    </location>
</feature>
<dbReference type="PANTHER" id="PTHR24305:SF166">
    <property type="entry name" value="CYTOCHROME P450 12A4, MITOCHONDRIAL-RELATED"/>
    <property type="match status" value="1"/>
</dbReference>
<reference evidence="11 12" key="1">
    <citation type="journal article" date="2016" name="Mol. Biol. Evol.">
        <title>Comparative Genomics of Early-Diverging Mushroom-Forming Fungi Provides Insights into the Origins of Lignocellulose Decay Capabilities.</title>
        <authorList>
            <person name="Nagy L.G."/>
            <person name="Riley R."/>
            <person name="Tritt A."/>
            <person name="Adam C."/>
            <person name="Daum C."/>
            <person name="Floudas D."/>
            <person name="Sun H."/>
            <person name="Yadav J.S."/>
            <person name="Pangilinan J."/>
            <person name="Larsson K.H."/>
            <person name="Matsuura K."/>
            <person name="Barry K."/>
            <person name="Labutti K."/>
            <person name="Kuo R."/>
            <person name="Ohm R.A."/>
            <person name="Bhattacharya S.S."/>
            <person name="Shirouzu T."/>
            <person name="Yoshinaga Y."/>
            <person name="Martin F.M."/>
            <person name="Grigoriev I.V."/>
            <person name="Hibbett D.S."/>
        </authorList>
    </citation>
    <scope>NUCLEOTIDE SEQUENCE [LARGE SCALE GENOMIC DNA]</scope>
    <source>
        <strain evidence="11 12">HHB14362 ss-1</strain>
    </source>
</reference>
<dbReference type="InterPro" id="IPR050121">
    <property type="entry name" value="Cytochrome_P450_monoxygenase"/>
</dbReference>
<name>A0A165Q5V0_9AGAM</name>
<dbReference type="InterPro" id="IPR017972">
    <property type="entry name" value="Cyt_P450_CS"/>
</dbReference>
<evidence type="ECO:0000256" key="2">
    <source>
        <dbReference type="ARBA" id="ARBA00005179"/>
    </source>
</evidence>
<organism evidence="11 12">
    <name type="scientific">Neolentinus lepideus HHB14362 ss-1</name>
    <dbReference type="NCBI Taxonomy" id="1314782"/>
    <lineage>
        <taxon>Eukaryota</taxon>
        <taxon>Fungi</taxon>
        <taxon>Dikarya</taxon>
        <taxon>Basidiomycota</taxon>
        <taxon>Agaricomycotina</taxon>
        <taxon>Agaricomycetes</taxon>
        <taxon>Gloeophyllales</taxon>
        <taxon>Gloeophyllaceae</taxon>
        <taxon>Neolentinus</taxon>
    </lineage>
</organism>
<evidence type="ECO:0000256" key="4">
    <source>
        <dbReference type="ARBA" id="ARBA00022617"/>
    </source>
</evidence>
<dbReference type="PANTHER" id="PTHR24305">
    <property type="entry name" value="CYTOCHROME P450"/>
    <property type="match status" value="1"/>
</dbReference>